<reference evidence="2 3" key="1">
    <citation type="submission" date="2017-12" db="EMBL/GenBank/DDBJ databases">
        <title>Sequencing, de novo assembly and annotation of complete genome of a new Thraustochytrid species, strain FCC1311.</title>
        <authorList>
            <person name="Sedici K."/>
            <person name="Godart F."/>
            <person name="Aiese Cigliano R."/>
            <person name="Sanseverino W."/>
            <person name="Barakat M."/>
            <person name="Ortet P."/>
            <person name="Marechal E."/>
            <person name="Cagnac O."/>
            <person name="Amato A."/>
        </authorList>
    </citation>
    <scope>NUCLEOTIDE SEQUENCE [LARGE SCALE GENOMIC DNA]</scope>
</reference>
<dbReference type="Proteomes" id="UP000241890">
    <property type="component" value="Unassembled WGS sequence"/>
</dbReference>
<feature type="compositionally biased region" description="Gly residues" evidence="1">
    <location>
        <begin position="676"/>
        <end position="715"/>
    </location>
</feature>
<dbReference type="InParanoid" id="A0A2R5G926"/>
<feature type="region of interest" description="Disordered" evidence="1">
    <location>
        <begin position="398"/>
        <end position="470"/>
    </location>
</feature>
<feature type="compositionally biased region" description="Polar residues" evidence="1">
    <location>
        <begin position="429"/>
        <end position="459"/>
    </location>
</feature>
<feature type="region of interest" description="Disordered" evidence="1">
    <location>
        <begin position="807"/>
        <end position="870"/>
    </location>
</feature>
<feature type="compositionally biased region" description="Low complexity" evidence="1">
    <location>
        <begin position="303"/>
        <end position="323"/>
    </location>
</feature>
<proteinExistence type="predicted"/>
<organism evidence="2 3">
    <name type="scientific">Hondaea fermentalgiana</name>
    <dbReference type="NCBI Taxonomy" id="2315210"/>
    <lineage>
        <taxon>Eukaryota</taxon>
        <taxon>Sar</taxon>
        <taxon>Stramenopiles</taxon>
        <taxon>Bigyra</taxon>
        <taxon>Labyrinthulomycetes</taxon>
        <taxon>Thraustochytrida</taxon>
        <taxon>Thraustochytriidae</taxon>
        <taxon>Hondaea</taxon>
    </lineage>
</organism>
<feature type="compositionally biased region" description="Polar residues" evidence="1">
    <location>
        <begin position="861"/>
        <end position="870"/>
    </location>
</feature>
<keyword evidence="3" id="KW-1185">Reference proteome</keyword>
<evidence type="ECO:0000313" key="3">
    <source>
        <dbReference type="Proteomes" id="UP000241890"/>
    </source>
</evidence>
<dbReference type="AlphaFoldDB" id="A0A2R5G926"/>
<feature type="region of interest" description="Disordered" evidence="1">
    <location>
        <begin position="483"/>
        <end position="510"/>
    </location>
</feature>
<dbReference type="EMBL" id="BEYU01000025">
    <property type="protein sequence ID" value="GBG26839.1"/>
    <property type="molecule type" value="Genomic_DNA"/>
</dbReference>
<name>A0A2R5G926_9STRA</name>
<protein>
    <submittedName>
        <fullName evidence="2">Uncharacterized protein</fullName>
    </submittedName>
</protein>
<feature type="region of interest" description="Disordered" evidence="1">
    <location>
        <begin position="944"/>
        <end position="967"/>
    </location>
</feature>
<evidence type="ECO:0000256" key="1">
    <source>
        <dbReference type="SAM" id="MobiDB-lite"/>
    </source>
</evidence>
<gene>
    <name evidence="2" type="ORF">FCC1311_030612</name>
</gene>
<feature type="region of interest" description="Disordered" evidence="1">
    <location>
        <begin position="249"/>
        <end position="332"/>
    </location>
</feature>
<sequence length="1150" mass="121600">MDKFDQEARARLQAAHARETLKKGELFVDVRALCAHASHSGAASAEAVGAEVEKRVSAWRQAGFRVHGILDGDHVQSRIFSTVTGFAPGVEESAAIKAAKDKLQILLSDANIDLWQAKSGSTEALAVLCYECATELRVGSSDVYVVAQSPELYFVKDIQYVPLHTLADDGSAEVCTTESFAQAMGIQASQLRNLALTLHNFDPSTVSQEDVQRIVEEARTGSLPPPPPLVSGDDVENDVKRFDDMLENKQAHPKVPSVLNGKNSNGFEASSLQPQQQLPPPSLPQSFAVPGSGVLNNVWHHPSTSSTSSTTSSTSSSMSSSSSVAGSDVAPGVSPTARSLMWNTSAGLASLETSRQHEDAENVHPLDEEGDALLVSAMRNLESPGGLLSGMLNPTVSSVEAKSGSGLAKATPPSSTPSPPRLSMPSARTGASTTPTMATGSQDVSTKTLESTSSTQVGTSEVVPKTPVNPWTSLSPLRASIFQSQGNANGDNSTGGAVDGTDTNDFGSSDDGKIKIDGEVISGLTMRECAEELAVWLHKEFGGSTKAAHLGRFYKANPEMAKIIKTMTLGHFVESNSDVLSWSPSSHVIAVAGEQPTPVLPEQSRSAAEAMVRWIRDKHGSQANSHALSMFYKAKPDLANVVRGQSLASFIRQNSDLMTWNPKTRVVTLVRPDKGPGAGPGTGTGAGSPGSGGENGVLGNGSSNGNGSGGSGGQGKSLASWIASENPTPELEEAFYTANPTLSAMVVAEWLQEHHNGSTNVANLGAFYRKHPVLAKLIRSQTLHNFTLEHSDVLRWNSKSRILSAVSGANKPSSPAGGNVLPISPSRDAATPLAQQQLQRSGGKPLFPNASAAHTPGLQPDGTSDGLTTSDRSAATAMAFWLENEHGGHTNAANLGAFYKVFPQINRHVKAKTLQVFINAVPDLLGWDAKSHIIWSARIGARAPPETTSAKSSAGAGNANADGGIDAARAPTSSGAWKKESLGIANLLANWLLEKSHGPYKASVLGNFYKENPEAAKVIKTRTLGVFCNDHPHLLGWNPKTYVLTVKRSGLASSRSGTGTGVSTPHRKTPLTVSVLDDDDNLHALCVVRTWLLRHRGAVSVSRLAEISTDHSKDYNVITLMGITTFCQRYPQWLVYDDASNRILLAELCS</sequence>
<evidence type="ECO:0000313" key="2">
    <source>
        <dbReference type="EMBL" id="GBG26839.1"/>
    </source>
</evidence>
<comment type="caution">
    <text evidence="2">The sequence shown here is derived from an EMBL/GenBank/DDBJ whole genome shotgun (WGS) entry which is preliminary data.</text>
</comment>
<feature type="region of interest" description="Disordered" evidence="1">
    <location>
        <begin position="670"/>
        <end position="719"/>
    </location>
</feature>
<feature type="compositionally biased region" description="Polar residues" evidence="1">
    <location>
        <begin position="483"/>
        <end position="507"/>
    </location>
</feature>
<feature type="compositionally biased region" description="Low complexity" evidence="1">
    <location>
        <begin position="954"/>
        <end position="967"/>
    </location>
</feature>
<accession>A0A2R5G926</accession>